<gene>
    <name evidence="2" type="ORF">R3P38DRAFT_2778364</name>
</gene>
<evidence type="ECO:0000313" key="2">
    <source>
        <dbReference type="EMBL" id="KAK7026338.1"/>
    </source>
</evidence>
<evidence type="ECO:0000313" key="3">
    <source>
        <dbReference type="Proteomes" id="UP001362999"/>
    </source>
</evidence>
<protein>
    <submittedName>
        <fullName evidence="2">Uncharacterized protein</fullName>
    </submittedName>
</protein>
<proteinExistence type="predicted"/>
<name>A0AAW0BKQ3_9AGAR</name>
<dbReference type="Proteomes" id="UP001362999">
    <property type="component" value="Unassembled WGS sequence"/>
</dbReference>
<dbReference type="AlphaFoldDB" id="A0AAW0BKQ3"/>
<reference evidence="2 3" key="1">
    <citation type="journal article" date="2024" name="J Genomics">
        <title>Draft genome sequencing and assembly of Favolaschia claudopus CIRM-BRFM 2984 isolated from oak limbs.</title>
        <authorList>
            <person name="Navarro D."/>
            <person name="Drula E."/>
            <person name="Chaduli D."/>
            <person name="Cazenave R."/>
            <person name="Ahrendt S."/>
            <person name="Wang J."/>
            <person name="Lipzen A."/>
            <person name="Daum C."/>
            <person name="Barry K."/>
            <person name="Grigoriev I.V."/>
            <person name="Favel A."/>
            <person name="Rosso M.N."/>
            <person name="Martin F."/>
        </authorList>
    </citation>
    <scope>NUCLEOTIDE SEQUENCE [LARGE SCALE GENOMIC DNA]</scope>
    <source>
        <strain evidence="2 3">CIRM-BRFM 2984</strain>
    </source>
</reference>
<feature type="compositionally biased region" description="Basic and acidic residues" evidence="1">
    <location>
        <begin position="54"/>
        <end position="64"/>
    </location>
</feature>
<sequence>MTGNAKNEEEGTSQEDVECAGDPLDAAESDSTDRVVLRKNESGYMSAKAKRNKKQLEDFTKSLEESESSSSGGVAAENINHWLRSEDGVVAELSEDLVSYAFERGHPLWKSHYIKLDRRQLTTEDDDDIDDESDEAYAELSASTTTELVKGPKQISKELDMKDAERVLKSSGWTVELKDPVKVLDKVVPTKRYKGKRSVEN</sequence>
<keyword evidence="3" id="KW-1185">Reference proteome</keyword>
<organism evidence="2 3">
    <name type="scientific">Favolaschia claudopus</name>
    <dbReference type="NCBI Taxonomy" id="2862362"/>
    <lineage>
        <taxon>Eukaryota</taxon>
        <taxon>Fungi</taxon>
        <taxon>Dikarya</taxon>
        <taxon>Basidiomycota</taxon>
        <taxon>Agaricomycotina</taxon>
        <taxon>Agaricomycetes</taxon>
        <taxon>Agaricomycetidae</taxon>
        <taxon>Agaricales</taxon>
        <taxon>Marasmiineae</taxon>
        <taxon>Mycenaceae</taxon>
        <taxon>Favolaschia</taxon>
    </lineage>
</organism>
<evidence type="ECO:0000256" key="1">
    <source>
        <dbReference type="SAM" id="MobiDB-lite"/>
    </source>
</evidence>
<accession>A0AAW0BKQ3</accession>
<feature type="compositionally biased region" description="Acidic residues" evidence="1">
    <location>
        <begin position="10"/>
        <end position="30"/>
    </location>
</feature>
<comment type="caution">
    <text evidence="2">The sequence shown here is derived from an EMBL/GenBank/DDBJ whole genome shotgun (WGS) entry which is preliminary data.</text>
</comment>
<dbReference type="EMBL" id="JAWWNJ010000032">
    <property type="protein sequence ID" value="KAK7026338.1"/>
    <property type="molecule type" value="Genomic_DNA"/>
</dbReference>
<feature type="compositionally biased region" description="Basic and acidic residues" evidence="1">
    <location>
        <begin position="31"/>
        <end position="41"/>
    </location>
</feature>
<feature type="region of interest" description="Disordered" evidence="1">
    <location>
        <begin position="1"/>
        <end position="76"/>
    </location>
</feature>